<keyword evidence="12" id="KW-1185">Reference proteome</keyword>
<dbReference type="GO" id="GO:0046540">
    <property type="term" value="C:U4/U6 x U5 tri-snRNP complex"/>
    <property type="evidence" value="ECO:0007669"/>
    <property type="project" value="InterPro"/>
</dbReference>
<keyword evidence="5" id="KW-0694">RNA-binding</keyword>
<dbReference type="PANTHER" id="PTHR13904">
    <property type="entry name" value="PRE-MRNA SPLICING FACTOR PRP31"/>
    <property type="match status" value="1"/>
</dbReference>
<evidence type="ECO:0000256" key="2">
    <source>
        <dbReference type="ARBA" id="ARBA00005572"/>
    </source>
</evidence>
<comment type="subcellular location">
    <subcellularLocation>
        <location evidence="1">Nucleus</location>
    </subcellularLocation>
</comment>
<dbReference type="InterPro" id="IPR036070">
    <property type="entry name" value="Nop_dom_sf"/>
</dbReference>
<evidence type="ECO:0000256" key="7">
    <source>
        <dbReference type="ARBA" id="ARBA00023242"/>
    </source>
</evidence>
<dbReference type="Proteomes" id="UP000094565">
    <property type="component" value="Chromosome 3"/>
</dbReference>
<keyword evidence="7" id="KW-0539">Nucleus</keyword>
<dbReference type="SUPFAM" id="SSF89124">
    <property type="entry name" value="Nop domain"/>
    <property type="match status" value="1"/>
</dbReference>
<dbReference type="EMBL" id="CP014586">
    <property type="protein sequence ID" value="ANZ76528.1"/>
    <property type="molecule type" value="Genomic_DNA"/>
</dbReference>
<dbReference type="InterPro" id="IPR027105">
    <property type="entry name" value="Prp31"/>
</dbReference>
<gene>
    <name evidence="11" type="primary">PRP31</name>
    <name evidence="11" type="ORF">ATY40_BA7503784</name>
</gene>
<dbReference type="SMART" id="SM00931">
    <property type="entry name" value="NOSIC"/>
    <property type="match status" value="1"/>
</dbReference>
<keyword evidence="3" id="KW-0507">mRNA processing</keyword>
<dbReference type="GO" id="GO:0000244">
    <property type="term" value="P:spliceosomal tri-snRNP complex assembly"/>
    <property type="evidence" value="ECO:0007669"/>
    <property type="project" value="InterPro"/>
</dbReference>
<proteinExistence type="inferred from homology"/>
<evidence type="ECO:0000256" key="8">
    <source>
        <dbReference type="ARBA" id="ARBA00023274"/>
    </source>
</evidence>
<keyword evidence="4" id="KW-0747">Spliceosome</keyword>
<organism evidence="11 12">
    <name type="scientific">Komagataella pastoris</name>
    <name type="common">Yeast</name>
    <name type="synonym">Pichia pastoris</name>
    <dbReference type="NCBI Taxonomy" id="4922"/>
    <lineage>
        <taxon>Eukaryota</taxon>
        <taxon>Fungi</taxon>
        <taxon>Dikarya</taxon>
        <taxon>Ascomycota</taxon>
        <taxon>Saccharomycotina</taxon>
        <taxon>Pichiomycetes</taxon>
        <taxon>Pichiales</taxon>
        <taxon>Pichiaceae</taxon>
        <taxon>Komagataella</taxon>
    </lineage>
</organism>
<evidence type="ECO:0000256" key="1">
    <source>
        <dbReference type="ARBA" id="ARBA00004123"/>
    </source>
</evidence>
<name>A0A1B2JFE3_PICPA</name>
<protein>
    <submittedName>
        <fullName evidence="11">BA75_03784T0</fullName>
    </submittedName>
</protein>
<dbReference type="Pfam" id="PF09785">
    <property type="entry name" value="Prp31_C"/>
    <property type="match status" value="1"/>
</dbReference>
<evidence type="ECO:0000256" key="3">
    <source>
        <dbReference type="ARBA" id="ARBA00022664"/>
    </source>
</evidence>
<evidence type="ECO:0000313" key="12">
    <source>
        <dbReference type="Proteomes" id="UP000094565"/>
    </source>
</evidence>
<evidence type="ECO:0000259" key="10">
    <source>
        <dbReference type="PROSITE" id="PS51358"/>
    </source>
</evidence>
<evidence type="ECO:0000313" key="11">
    <source>
        <dbReference type="EMBL" id="ANZ76528.1"/>
    </source>
</evidence>
<dbReference type="GO" id="GO:0005687">
    <property type="term" value="C:U4 snRNP"/>
    <property type="evidence" value="ECO:0007669"/>
    <property type="project" value="TreeGrafter"/>
</dbReference>
<evidence type="ECO:0000256" key="4">
    <source>
        <dbReference type="ARBA" id="ARBA00022728"/>
    </source>
</evidence>
<dbReference type="InterPro" id="IPR042239">
    <property type="entry name" value="Nop_C"/>
</dbReference>
<evidence type="ECO:0000256" key="5">
    <source>
        <dbReference type="ARBA" id="ARBA00022884"/>
    </source>
</evidence>
<comment type="similarity">
    <text evidence="2">Belongs to the PRP31 family.</text>
</comment>
<dbReference type="InterPro" id="IPR019175">
    <property type="entry name" value="Prp31_C"/>
</dbReference>
<dbReference type="AlphaFoldDB" id="A0A1B2JFE3"/>
<dbReference type="GO" id="GO:0003723">
    <property type="term" value="F:RNA binding"/>
    <property type="evidence" value="ECO:0007669"/>
    <property type="project" value="UniProtKB-KW"/>
</dbReference>
<dbReference type="InterPro" id="IPR002687">
    <property type="entry name" value="Nop_dom"/>
</dbReference>
<feature type="region of interest" description="Disordered" evidence="9">
    <location>
        <begin position="317"/>
        <end position="340"/>
    </location>
</feature>
<dbReference type="PANTHER" id="PTHR13904:SF0">
    <property type="entry name" value="U4_U6 SMALL NUCLEAR RIBONUCLEOPROTEIN PRP31"/>
    <property type="match status" value="1"/>
</dbReference>
<dbReference type="PROSITE" id="PS51358">
    <property type="entry name" value="NOP"/>
    <property type="match status" value="1"/>
</dbReference>
<evidence type="ECO:0000256" key="6">
    <source>
        <dbReference type="ARBA" id="ARBA00023187"/>
    </source>
</evidence>
<keyword evidence="6" id="KW-0508">mRNA splicing</keyword>
<accession>A0A1B2JFE3</accession>
<dbReference type="InterPro" id="IPR012976">
    <property type="entry name" value="NOSIC"/>
</dbReference>
<evidence type="ECO:0000256" key="9">
    <source>
        <dbReference type="SAM" id="MobiDB-lite"/>
    </source>
</evidence>
<sequence length="448" mass="49781">MGLADDLVSDFSDDEELNSELNAESKEGLINSGLSLHDLVNRQDLLAIDSVSGLSKVKPEVEKTIQKISQLIGKPVDKVVERDFLSECNEILDKIMEEILIFHTFVRLHYHAVFPELEALITDPVQYCQVVKIVGYTLSKSSKLEEELKQYLPQDKVLVISMSASLQAQKNTQSLQEKEMQVIEEACDVVQTFVKNRQAILEYVISRVQVFAPNVTALVGPTVASQLIAIHGVLGLSRTPSCNIPSLGSKSGNPGYLYHCDLVQQVYPDFRKQALRIVAGKVILAARVDVTADEDYSGSFGLKWRNEVTEKLEKIQAPPENGPTKALPIPIDQPSKKRGGRRIRKLKKQFEMSELRKAQNKMEFGTQEESTTDAFGEEIGLGLAAKNSQLGKIRSIGSVGVNQAKMSKSMLARLKNKQGGLHNLSEELVFNNPEILEQKRSLEKPQGK</sequence>
<keyword evidence="8" id="KW-0687">Ribonucleoprotein</keyword>
<dbReference type="GO" id="GO:0071011">
    <property type="term" value="C:precatalytic spliceosome"/>
    <property type="evidence" value="ECO:0007669"/>
    <property type="project" value="TreeGrafter"/>
</dbReference>
<reference evidence="11 12" key="1">
    <citation type="submission" date="2016-02" db="EMBL/GenBank/DDBJ databases">
        <title>Comparative genomic and transcriptomic foundation for Pichia pastoris.</title>
        <authorList>
            <person name="Love K.R."/>
            <person name="Shah K.A."/>
            <person name="Whittaker C.A."/>
            <person name="Wu J."/>
            <person name="Bartlett M.C."/>
            <person name="Ma D."/>
            <person name="Leeson R.L."/>
            <person name="Priest M."/>
            <person name="Young S.K."/>
            <person name="Love J.C."/>
        </authorList>
    </citation>
    <scope>NUCLEOTIDE SEQUENCE [LARGE SCALE GENOMIC DNA]</scope>
    <source>
        <strain evidence="11 12">ATCC 28485</strain>
    </source>
</reference>
<dbReference type="Gene3D" id="1.10.287.4070">
    <property type="match status" value="1"/>
</dbReference>
<dbReference type="Pfam" id="PF01798">
    <property type="entry name" value="Nop"/>
    <property type="match status" value="1"/>
</dbReference>
<dbReference type="OrthoDB" id="4771285at2759"/>
<feature type="domain" description="Nop" evidence="10">
    <location>
        <begin position="211"/>
        <end position="317"/>
    </location>
</feature>
<dbReference type="Gene3D" id="1.10.246.90">
    <property type="entry name" value="Nop domain"/>
    <property type="match status" value="1"/>
</dbReference>